<dbReference type="InterPro" id="IPR049449">
    <property type="entry name" value="TesB_ACOT8-like_N"/>
</dbReference>
<dbReference type="OrthoDB" id="4968093at2"/>
<dbReference type="AlphaFoldDB" id="M0QQT2"/>
<proteinExistence type="predicted"/>
<evidence type="ECO:0000256" key="1">
    <source>
        <dbReference type="SAM" id="MobiDB-lite"/>
    </source>
</evidence>
<sequence length="292" mass="31564">MASSIAFFEATADGLFTPTQFSRSLWAPGTLNGPAVCAIAARDVELEFSRPGFRPARFTIDLFKAARQAPTATRSRLVRDGRRISVAETEVVQYPGDRGGDADAEIVVARATTVFLQESQSPPGERWSRPEEESTFHPPTAAPDDLMPWFSVDDPDRDPDAPAWNQDMGSNQTPHRKRLWTRSAPPVVGEELTPFQRAVTSAESTSLVSNWGSTGIGFINCDLTVALSRLPGGERVGIETDTHIEDDGISVSTATLYDVQGPFGTGIVTAVNNSAAQIDFTTADTTGRYKEA</sequence>
<feature type="domain" description="Acyl-CoA thioesterase-like C-terminal" evidence="3">
    <location>
        <begin position="144"/>
        <end position="265"/>
    </location>
</feature>
<reference evidence="4 5" key="1">
    <citation type="submission" date="2013-01" db="EMBL/GenBank/DDBJ databases">
        <title>Whole genome shotgun sequence of Gordonia soli NBRC 108243.</title>
        <authorList>
            <person name="Isaki-Nakamura S."/>
            <person name="Hosoyama A."/>
            <person name="Tsuchikane K."/>
            <person name="Ando Y."/>
            <person name="Baba S."/>
            <person name="Ohji S."/>
            <person name="Hamada M."/>
            <person name="Tamura T."/>
            <person name="Yamazoe A."/>
            <person name="Yamazaki S."/>
            <person name="Fujita N."/>
        </authorList>
    </citation>
    <scope>NUCLEOTIDE SEQUENCE [LARGE SCALE GENOMIC DNA]</scope>
    <source>
        <strain evidence="4 5">NBRC 108243</strain>
    </source>
</reference>
<dbReference type="Proteomes" id="UP000011666">
    <property type="component" value="Unassembled WGS sequence"/>
</dbReference>
<feature type="compositionally biased region" description="Basic and acidic residues" evidence="1">
    <location>
        <begin position="126"/>
        <end position="135"/>
    </location>
</feature>
<keyword evidence="5" id="KW-1185">Reference proteome</keyword>
<dbReference type="Pfam" id="PF20789">
    <property type="entry name" value="4HBT_3C"/>
    <property type="match status" value="1"/>
</dbReference>
<protein>
    <recommendedName>
        <fullName evidence="6">Thioesterase family protein</fullName>
    </recommendedName>
</protein>
<feature type="region of interest" description="Disordered" evidence="1">
    <location>
        <begin position="117"/>
        <end position="177"/>
    </location>
</feature>
<dbReference type="EMBL" id="BANX01000038">
    <property type="protein sequence ID" value="GAC70621.1"/>
    <property type="molecule type" value="Genomic_DNA"/>
</dbReference>
<dbReference type="eggNOG" id="COG2050">
    <property type="taxonomic scope" value="Bacteria"/>
</dbReference>
<evidence type="ECO:0000259" key="3">
    <source>
        <dbReference type="Pfam" id="PF20789"/>
    </source>
</evidence>
<name>M0QQT2_9ACTN</name>
<organism evidence="4 5">
    <name type="scientific">Gordonia soli NBRC 108243</name>
    <dbReference type="NCBI Taxonomy" id="1223545"/>
    <lineage>
        <taxon>Bacteria</taxon>
        <taxon>Bacillati</taxon>
        <taxon>Actinomycetota</taxon>
        <taxon>Actinomycetes</taxon>
        <taxon>Mycobacteriales</taxon>
        <taxon>Gordoniaceae</taxon>
        <taxon>Gordonia</taxon>
    </lineage>
</organism>
<evidence type="ECO:0000313" key="5">
    <source>
        <dbReference type="Proteomes" id="UP000011666"/>
    </source>
</evidence>
<evidence type="ECO:0000259" key="2">
    <source>
        <dbReference type="Pfam" id="PF13622"/>
    </source>
</evidence>
<feature type="domain" description="Acyl-CoA thioesterase-like N-terminal HotDog" evidence="2">
    <location>
        <begin position="25"/>
        <end position="114"/>
    </location>
</feature>
<gene>
    <name evidence="4" type="ORF">GS4_38_00270</name>
</gene>
<evidence type="ECO:0008006" key="6">
    <source>
        <dbReference type="Google" id="ProtNLM"/>
    </source>
</evidence>
<accession>M0QQT2</accession>
<dbReference type="STRING" id="1223545.GS4_38_00270"/>
<dbReference type="RefSeq" id="WP_007624812.1">
    <property type="nucleotide sequence ID" value="NZ_BANX01000038.1"/>
</dbReference>
<dbReference type="InterPro" id="IPR042171">
    <property type="entry name" value="Acyl-CoA_hotdog"/>
</dbReference>
<dbReference type="Gene3D" id="2.40.160.210">
    <property type="entry name" value="Acyl-CoA thioesterase, double hotdog domain"/>
    <property type="match status" value="1"/>
</dbReference>
<dbReference type="Pfam" id="PF13622">
    <property type="entry name" value="4HBT_3"/>
    <property type="match status" value="1"/>
</dbReference>
<dbReference type="InterPro" id="IPR049450">
    <property type="entry name" value="ACOT8-like_C"/>
</dbReference>
<evidence type="ECO:0000313" key="4">
    <source>
        <dbReference type="EMBL" id="GAC70621.1"/>
    </source>
</evidence>
<comment type="caution">
    <text evidence="4">The sequence shown here is derived from an EMBL/GenBank/DDBJ whole genome shotgun (WGS) entry which is preliminary data.</text>
</comment>